<reference evidence="1" key="1">
    <citation type="submission" date="2020-02" db="EMBL/GenBank/DDBJ databases">
        <authorList>
            <person name="Meier V. D."/>
        </authorList>
    </citation>
    <scope>NUCLEOTIDE SEQUENCE</scope>
    <source>
        <strain evidence="1">AVDCRST_MAG86</strain>
    </source>
</reference>
<dbReference type="Gene3D" id="3.30.70.2290">
    <property type="entry name" value="Protein of unknown function (DUF3208)"/>
    <property type="match status" value="1"/>
</dbReference>
<name>A0A6J4VKN7_9DEIN</name>
<organism evidence="1">
    <name type="scientific">uncultured Truepera sp</name>
    <dbReference type="NCBI Taxonomy" id="543023"/>
    <lineage>
        <taxon>Bacteria</taxon>
        <taxon>Thermotogati</taxon>
        <taxon>Deinococcota</taxon>
        <taxon>Deinococci</taxon>
        <taxon>Trueperales</taxon>
        <taxon>Trueperaceae</taxon>
        <taxon>Truepera</taxon>
        <taxon>environmental samples</taxon>
    </lineage>
</organism>
<dbReference type="EMBL" id="CADCWP010000238">
    <property type="protein sequence ID" value="CAA9580085.1"/>
    <property type="molecule type" value="Genomic_DNA"/>
</dbReference>
<gene>
    <name evidence="1" type="ORF">AVDCRST_MAG86-2678</name>
</gene>
<dbReference type="InterPro" id="IPR021576">
    <property type="entry name" value="DUF3208"/>
</dbReference>
<sequence length="107" mass="12166">MSESKAVRLLQGYIWYPKDAEIDLGDFLPERLEPDIHLLWDEVRPPFTFFDDGTLAATQHIFQFTALTLSGDNPEGLTPWLAEVLQAKLEATPPGVGWQLLEDLREL</sequence>
<evidence type="ECO:0000313" key="1">
    <source>
        <dbReference type="EMBL" id="CAA9580085.1"/>
    </source>
</evidence>
<dbReference type="Pfam" id="PF11482">
    <property type="entry name" value="DUF3208"/>
    <property type="match status" value="1"/>
</dbReference>
<proteinExistence type="predicted"/>
<protein>
    <recommendedName>
        <fullName evidence="2">DUF3208 domain-containing protein</fullName>
    </recommendedName>
</protein>
<evidence type="ECO:0008006" key="2">
    <source>
        <dbReference type="Google" id="ProtNLM"/>
    </source>
</evidence>
<accession>A0A6J4VKN7</accession>
<dbReference type="AlphaFoldDB" id="A0A6J4VKN7"/>